<proteinExistence type="predicted"/>
<gene>
    <name evidence="1" type="ORF">L6452_01711</name>
</gene>
<accession>A0ACB9FGW1</accession>
<dbReference type="Proteomes" id="UP001055879">
    <property type="component" value="Linkage Group LG01"/>
</dbReference>
<protein>
    <submittedName>
        <fullName evidence="1">Uncharacterized protein</fullName>
    </submittedName>
</protein>
<keyword evidence="2" id="KW-1185">Reference proteome</keyword>
<reference evidence="2" key="1">
    <citation type="journal article" date="2022" name="Mol. Ecol. Resour.">
        <title>The genomes of chicory, endive, great burdock and yacon provide insights into Asteraceae palaeo-polyploidization history and plant inulin production.</title>
        <authorList>
            <person name="Fan W."/>
            <person name="Wang S."/>
            <person name="Wang H."/>
            <person name="Wang A."/>
            <person name="Jiang F."/>
            <person name="Liu H."/>
            <person name="Zhao H."/>
            <person name="Xu D."/>
            <person name="Zhang Y."/>
        </authorList>
    </citation>
    <scope>NUCLEOTIDE SEQUENCE [LARGE SCALE GENOMIC DNA]</scope>
    <source>
        <strain evidence="2">cv. Niubang</strain>
    </source>
</reference>
<evidence type="ECO:0000313" key="2">
    <source>
        <dbReference type="Proteomes" id="UP001055879"/>
    </source>
</evidence>
<comment type="caution">
    <text evidence="1">The sequence shown here is derived from an EMBL/GenBank/DDBJ whole genome shotgun (WGS) entry which is preliminary data.</text>
</comment>
<dbReference type="EMBL" id="CM042047">
    <property type="protein sequence ID" value="KAI3770573.1"/>
    <property type="molecule type" value="Genomic_DNA"/>
</dbReference>
<organism evidence="1 2">
    <name type="scientific">Arctium lappa</name>
    <name type="common">Greater burdock</name>
    <name type="synonym">Lappa major</name>
    <dbReference type="NCBI Taxonomy" id="4217"/>
    <lineage>
        <taxon>Eukaryota</taxon>
        <taxon>Viridiplantae</taxon>
        <taxon>Streptophyta</taxon>
        <taxon>Embryophyta</taxon>
        <taxon>Tracheophyta</taxon>
        <taxon>Spermatophyta</taxon>
        <taxon>Magnoliopsida</taxon>
        <taxon>eudicotyledons</taxon>
        <taxon>Gunneridae</taxon>
        <taxon>Pentapetalae</taxon>
        <taxon>asterids</taxon>
        <taxon>campanulids</taxon>
        <taxon>Asterales</taxon>
        <taxon>Asteraceae</taxon>
        <taxon>Carduoideae</taxon>
        <taxon>Cardueae</taxon>
        <taxon>Arctiinae</taxon>
        <taxon>Arctium</taxon>
    </lineage>
</organism>
<reference evidence="1 2" key="2">
    <citation type="journal article" date="2022" name="Mol. Ecol. Resour.">
        <title>The genomes of chicory, endive, great burdock and yacon provide insights into Asteraceae paleo-polyploidization history and plant inulin production.</title>
        <authorList>
            <person name="Fan W."/>
            <person name="Wang S."/>
            <person name="Wang H."/>
            <person name="Wang A."/>
            <person name="Jiang F."/>
            <person name="Liu H."/>
            <person name="Zhao H."/>
            <person name="Xu D."/>
            <person name="Zhang Y."/>
        </authorList>
    </citation>
    <scope>NUCLEOTIDE SEQUENCE [LARGE SCALE GENOMIC DNA]</scope>
    <source>
        <strain evidence="2">cv. Niubang</strain>
    </source>
</reference>
<sequence>MADNKESHTQPIPSCSCFWPVTHHRRTTAEERRNHGGTFTNDLNHPPQSTDPLEEGSIIGLEVKGDVSNHGESNLQILDTTEVVVAVLDLEQQQAEEGLRRMQEEFQQKILAIQKKKEEAIRRENPIKRAMKAKGMVTRSATGTMQKVVAFTTIVAAGHYELLANQTLNMEKGFDPEFMNANPFIKDRVKDHDWVGLVAAKRKANYSFVKEFYAEAAGRKRDRVKVRGHWVQYDSVTINRVLGLKTPDSCAFSTLMQGTTEDDEDEITKALVVEEKTWELDGRRKVPTVPGDIWLTSTTTISDLTVKKMKRAPSLQIGEASVVATVGIGPSQIDPQSASIPTQTADTLVMLLAEFQKMNSILTSIEDRMRESERSIEFVWSYMRDRDEVHQKYLASKEPLLAQELPLFPPGICPTASSPEDDPFSTLTNASEGL</sequence>
<evidence type="ECO:0000313" key="1">
    <source>
        <dbReference type="EMBL" id="KAI3770573.1"/>
    </source>
</evidence>
<name>A0ACB9FGW1_ARCLA</name>